<sequence length="86" mass="9736">MTTMLAIIGTVAIITVQVIEYNMTEIHIPTAGTFNDDDAEPPHSSVTLVFIRTILITLSLNFPSHFFEMVFLCILENNKQKRLLNQ</sequence>
<keyword evidence="1" id="KW-0812">Transmembrane</keyword>
<proteinExistence type="predicted"/>
<evidence type="ECO:0000256" key="1">
    <source>
        <dbReference type="SAM" id="Phobius"/>
    </source>
</evidence>
<dbReference type="RefSeq" id="WP_002363651.1">
    <property type="nucleotide sequence ID" value="NZ_GL454447.1"/>
</dbReference>
<protein>
    <submittedName>
        <fullName evidence="2">Uncharacterized protein</fullName>
    </submittedName>
</protein>
<dbReference type="AlphaFoldDB" id="A0A125W6F2"/>
<comment type="caution">
    <text evidence="2">The sequence shown here is derived from an EMBL/GenBank/DDBJ whole genome shotgun (WGS) entry which is preliminary data.</text>
</comment>
<accession>A0A125W6F2</accession>
<evidence type="ECO:0000313" key="2">
    <source>
        <dbReference type="EMBL" id="EFM82867.1"/>
    </source>
</evidence>
<feature type="transmembrane region" description="Helical" evidence="1">
    <location>
        <begin position="49"/>
        <end position="75"/>
    </location>
</feature>
<name>A0A125W6F2_ENTFL</name>
<dbReference type="HOGENOM" id="CLU_2537298_0_0_9"/>
<keyword evidence="1" id="KW-0472">Membrane</keyword>
<reference evidence="2 3" key="1">
    <citation type="submission" date="2010-07" db="EMBL/GenBank/DDBJ databases">
        <authorList>
            <person name="Sid Ahmed O."/>
        </authorList>
    </citation>
    <scope>NUCLEOTIDE SEQUENCE [LARGE SCALE GENOMIC DNA]</scope>
    <source>
        <strain evidence="2 3">TX4248</strain>
    </source>
</reference>
<keyword evidence="1" id="KW-1133">Transmembrane helix</keyword>
<dbReference type="EMBL" id="AEBR01000046">
    <property type="protein sequence ID" value="EFM82867.1"/>
    <property type="molecule type" value="Genomic_DNA"/>
</dbReference>
<dbReference type="Proteomes" id="UP000004846">
    <property type="component" value="Unassembled WGS sequence"/>
</dbReference>
<gene>
    <name evidence="2" type="ORF">HMPREF9498_01503</name>
</gene>
<organism evidence="2 3">
    <name type="scientific">Enterococcus faecalis TX4248</name>
    <dbReference type="NCBI Taxonomy" id="749495"/>
    <lineage>
        <taxon>Bacteria</taxon>
        <taxon>Bacillati</taxon>
        <taxon>Bacillota</taxon>
        <taxon>Bacilli</taxon>
        <taxon>Lactobacillales</taxon>
        <taxon>Enterococcaceae</taxon>
        <taxon>Enterococcus</taxon>
    </lineage>
</organism>
<evidence type="ECO:0000313" key="3">
    <source>
        <dbReference type="Proteomes" id="UP000004846"/>
    </source>
</evidence>